<protein>
    <submittedName>
        <fullName evidence="1">Uncharacterized protein</fullName>
    </submittedName>
</protein>
<sequence length="150" mass="17091">MVVGGSQQETLEPGFVLLGTRKIPFMSTQNCCVDSDAFYIEESSLEILTRAKEHITYTKKPHNNPVELDRRQIKSAIAVNDIFNDHQIDVKNIKTLQKGFSNYKEKRVAVAFHIMLNPTALNRKGDLTTHPTWTIYPSHLVAPSYYLNLN</sequence>
<evidence type="ECO:0000313" key="2">
    <source>
        <dbReference type="Proteomes" id="UP000269396"/>
    </source>
</evidence>
<dbReference type="AlphaFoldDB" id="A0A183PRV4"/>
<gene>
    <name evidence="1" type="ORF">SMTD_LOCUS17090</name>
</gene>
<organism evidence="1 2">
    <name type="scientific">Schistosoma mattheei</name>
    <dbReference type="NCBI Taxonomy" id="31246"/>
    <lineage>
        <taxon>Eukaryota</taxon>
        <taxon>Metazoa</taxon>
        <taxon>Spiralia</taxon>
        <taxon>Lophotrochozoa</taxon>
        <taxon>Platyhelminthes</taxon>
        <taxon>Trematoda</taxon>
        <taxon>Digenea</taxon>
        <taxon>Strigeidida</taxon>
        <taxon>Schistosomatoidea</taxon>
        <taxon>Schistosomatidae</taxon>
        <taxon>Schistosoma</taxon>
    </lineage>
</organism>
<evidence type="ECO:0000313" key="1">
    <source>
        <dbReference type="EMBL" id="VDP73163.1"/>
    </source>
</evidence>
<name>A0A183PRV4_9TREM</name>
<keyword evidence="2" id="KW-1185">Reference proteome</keyword>
<dbReference type="EMBL" id="UZAL01038187">
    <property type="protein sequence ID" value="VDP73163.1"/>
    <property type="molecule type" value="Genomic_DNA"/>
</dbReference>
<accession>A0A183PRV4</accession>
<reference evidence="1 2" key="1">
    <citation type="submission" date="2018-11" db="EMBL/GenBank/DDBJ databases">
        <authorList>
            <consortium name="Pathogen Informatics"/>
        </authorList>
    </citation>
    <scope>NUCLEOTIDE SEQUENCE [LARGE SCALE GENOMIC DNA]</scope>
    <source>
        <strain>Denwood</strain>
        <strain evidence="2">Zambia</strain>
    </source>
</reference>
<proteinExistence type="predicted"/>
<dbReference type="Proteomes" id="UP000269396">
    <property type="component" value="Unassembled WGS sequence"/>
</dbReference>